<dbReference type="OrthoDB" id="7866308at2"/>
<dbReference type="Proteomes" id="UP000215377">
    <property type="component" value="Unassembled WGS sequence"/>
</dbReference>
<evidence type="ECO:0000313" key="2">
    <source>
        <dbReference type="Proteomes" id="UP000215377"/>
    </source>
</evidence>
<proteinExistence type="predicted"/>
<dbReference type="RefSeq" id="WP_088652561.1">
    <property type="nucleotide sequence ID" value="NZ_AQQR01000023.1"/>
</dbReference>
<reference evidence="1 2" key="1">
    <citation type="submission" date="2013-04" db="EMBL/GenBank/DDBJ databases">
        <title>Oceanicola sp. 22II1-22F33 Genome Sequencing.</title>
        <authorList>
            <person name="Lai Q."/>
            <person name="Li G."/>
            <person name="Shao Z."/>
        </authorList>
    </citation>
    <scope>NUCLEOTIDE SEQUENCE [LARGE SCALE GENOMIC DNA]</scope>
    <source>
        <strain evidence="1 2">22II1-22F33</strain>
    </source>
</reference>
<dbReference type="AlphaFoldDB" id="A0A225NBR1"/>
<organism evidence="1 2">
    <name type="scientific">Marinibacterium profundimaris</name>
    <dbReference type="NCBI Taxonomy" id="1679460"/>
    <lineage>
        <taxon>Bacteria</taxon>
        <taxon>Pseudomonadati</taxon>
        <taxon>Pseudomonadota</taxon>
        <taxon>Alphaproteobacteria</taxon>
        <taxon>Rhodobacterales</taxon>
        <taxon>Paracoccaceae</taxon>
        <taxon>Marinibacterium</taxon>
    </lineage>
</organism>
<dbReference type="EMBL" id="AQQR01000023">
    <property type="protein sequence ID" value="OWU68096.1"/>
    <property type="molecule type" value="Genomic_DNA"/>
</dbReference>
<sequence>MGRLEYRIFGKDLGDKRRSLQREAARSGQDRREDVYFLGPSIDRIFKLRDGEELDFKRLVGREDRFERWDPVGLIELPASGAAFPEAFVGASGMPDLDATRLYGPVEIRKAFERGGAREARVCKTRQRYDVGHCMAEMTELRTSDGAVTLSLAIEGDDLAALSQLRDRLGIVECQNMSYPRWLTDMAT</sequence>
<name>A0A225NBR1_9RHOB</name>
<keyword evidence="2" id="KW-1185">Reference proteome</keyword>
<comment type="caution">
    <text evidence="1">The sequence shown here is derived from an EMBL/GenBank/DDBJ whole genome shotgun (WGS) entry which is preliminary data.</text>
</comment>
<evidence type="ECO:0000313" key="1">
    <source>
        <dbReference type="EMBL" id="OWU68096.1"/>
    </source>
</evidence>
<evidence type="ECO:0008006" key="3">
    <source>
        <dbReference type="Google" id="ProtNLM"/>
    </source>
</evidence>
<protein>
    <recommendedName>
        <fullName evidence="3">CYTH domain-containing protein</fullName>
    </recommendedName>
</protein>
<gene>
    <name evidence="1" type="ORF">ATO3_24670</name>
</gene>
<accession>A0A225NBR1</accession>